<dbReference type="AlphaFoldDB" id="A0A2R6X9A3"/>
<feature type="compositionally biased region" description="Basic and acidic residues" evidence="1">
    <location>
        <begin position="231"/>
        <end position="245"/>
    </location>
</feature>
<accession>A0A2R6X9A3</accession>
<dbReference type="EMBL" id="KZ772700">
    <property type="protein sequence ID" value="PTQ42688.1"/>
    <property type="molecule type" value="Genomic_DNA"/>
</dbReference>
<evidence type="ECO:0000313" key="3">
    <source>
        <dbReference type="Proteomes" id="UP000244005"/>
    </source>
</evidence>
<dbReference type="Proteomes" id="UP000244005">
    <property type="component" value="Unassembled WGS sequence"/>
</dbReference>
<reference evidence="3" key="1">
    <citation type="journal article" date="2017" name="Cell">
        <title>Insights into land plant evolution garnered from the Marchantia polymorpha genome.</title>
        <authorList>
            <person name="Bowman J.L."/>
            <person name="Kohchi T."/>
            <person name="Yamato K.T."/>
            <person name="Jenkins J."/>
            <person name="Shu S."/>
            <person name="Ishizaki K."/>
            <person name="Yamaoka S."/>
            <person name="Nishihama R."/>
            <person name="Nakamura Y."/>
            <person name="Berger F."/>
            <person name="Adam C."/>
            <person name="Aki S.S."/>
            <person name="Althoff F."/>
            <person name="Araki T."/>
            <person name="Arteaga-Vazquez M.A."/>
            <person name="Balasubrmanian S."/>
            <person name="Barry K."/>
            <person name="Bauer D."/>
            <person name="Boehm C.R."/>
            <person name="Briginshaw L."/>
            <person name="Caballero-Perez J."/>
            <person name="Catarino B."/>
            <person name="Chen F."/>
            <person name="Chiyoda S."/>
            <person name="Chovatia M."/>
            <person name="Davies K.M."/>
            <person name="Delmans M."/>
            <person name="Demura T."/>
            <person name="Dierschke T."/>
            <person name="Dolan L."/>
            <person name="Dorantes-Acosta A.E."/>
            <person name="Eklund D.M."/>
            <person name="Florent S.N."/>
            <person name="Flores-Sandoval E."/>
            <person name="Fujiyama A."/>
            <person name="Fukuzawa H."/>
            <person name="Galik B."/>
            <person name="Grimanelli D."/>
            <person name="Grimwood J."/>
            <person name="Grossniklaus U."/>
            <person name="Hamada T."/>
            <person name="Haseloff J."/>
            <person name="Hetherington A.J."/>
            <person name="Higo A."/>
            <person name="Hirakawa Y."/>
            <person name="Hundley H.N."/>
            <person name="Ikeda Y."/>
            <person name="Inoue K."/>
            <person name="Inoue S.I."/>
            <person name="Ishida S."/>
            <person name="Jia Q."/>
            <person name="Kakita M."/>
            <person name="Kanazawa T."/>
            <person name="Kawai Y."/>
            <person name="Kawashima T."/>
            <person name="Kennedy M."/>
            <person name="Kinose K."/>
            <person name="Kinoshita T."/>
            <person name="Kohara Y."/>
            <person name="Koide E."/>
            <person name="Komatsu K."/>
            <person name="Kopischke S."/>
            <person name="Kubo M."/>
            <person name="Kyozuka J."/>
            <person name="Lagercrantz U."/>
            <person name="Lin S.S."/>
            <person name="Lindquist E."/>
            <person name="Lipzen A.M."/>
            <person name="Lu C.W."/>
            <person name="De Luna E."/>
            <person name="Martienssen R.A."/>
            <person name="Minamino N."/>
            <person name="Mizutani M."/>
            <person name="Mizutani M."/>
            <person name="Mochizuki N."/>
            <person name="Monte I."/>
            <person name="Mosher R."/>
            <person name="Nagasaki H."/>
            <person name="Nakagami H."/>
            <person name="Naramoto S."/>
            <person name="Nishitani K."/>
            <person name="Ohtani M."/>
            <person name="Okamoto T."/>
            <person name="Okumura M."/>
            <person name="Phillips J."/>
            <person name="Pollak B."/>
            <person name="Reinders A."/>
            <person name="Rovekamp M."/>
            <person name="Sano R."/>
            <person name="Sawa S."/>
            <person name="Schmid M.W."/>
            <person name="Shirakawa M."/>
            <person name="Solano R."/>
            <person name="Spunde A."/>
            <person name="Suetsugu N."/>
            <person name="Sugano S."/>
            <person name="Sugiyama A."/>
            <person name="Sun R."/>
            <person name="Suzuki Y."/>
            <person name="Takenaka M."/>
            <person name="Takezawa D."/>
            <person name="Tomogane H."/>
            <person name="Tsuzuki M."/>
            <person name="Ueda T."/>
            <person name="Umeda M."/>
            <person name="Ward J.M."/>
            <person name="Watanabe Y."/>
            <person name="Yazaki K."/>
            <person name="Yokoyama R."/>
            <person name="Yoshitake Y."/>
            <person name="Yotsui I."/>
            <person name="Zachgo S."/>
            <person name="Schmutz J."/>
        </authorList>
    </citation>
    <scope>NUCLEOTIDE SEQUENCE [LARGE SCALE GENOMIC DNA]</scope>
    <source>
        <strain evidence="3">Tak-1</strain>
    </source>
</reference>
<keyword evidence="3" id="KW-1185">Reference proteome</keyword>
<name>A0A2R6X9A3_MARPO</name>
<feature type="compositionally biased region" description="Acidic residues" evidence="1">
    <location>
        <begin position="216"/>
        <end position="230"/>
    </location>
</feature>
<organism evidence="2 3">
    <name type="scientific">Marchantia polymorpha</name>
    <name type="common">Common liverwort</name>
    <name type="synonym">Marchantia aquatica</name>
    <dbReference type="NCBI Taxonomy" id="3197"/>
    <lineage>
        <taxon>Eukaryota</taxon>
        <taxon>Viridiplantae</taxon>
        <taxon>Streptophyta</taxon>
        <taxon>Embryophyta</taxon>
        <taxon>Marchantiophyta</taxon>
        <taxon>Marchantiopsida</taxon>
        <taxon>Marchantiidae</taxon>
        <taxon>Marchantiales</taxon>
        <taxon>Marchantiaceae</taxon>
        <taxon>Marchantia</taxon>
    </lineage>
</organism>
<feature type="compositionally biased region" description="Basic and acidic residues" evidence="1">
    <location>
        <begin position="44"/>
        <end position="58"/>
    </location>
</feature>
<feature type="compositionally biased region" description="Polar residues" evidence="1">
    <location>
        <begin position="27"/>
        <end position="38"/>
    </location>
</feature>
<dbReference type="OrthoDB" id="1906948at2759"/>
<evidence type="ECO:0000256" key="1">
    <source>
        <dbReference type="SAM" id="MobiDB-lite"/>
    </source>
</evidence>
<sequence length="636" mass="73217">MDHKRGHGSLDQSNEQSSRVKRHKDYSYQQPTHTPQNTRSSRLQSEEAREAREARSSRVELASVEQLRSIAEKSAKSVNNLGGSSDKQSTENSVEQIAYEEYIPVLLSELASAKSAARSKWPLVLTDRRVKKYCHICPGDKHFRGWEALLIHAAKFQKEKTRKHRGYYRAIRDALLQSTDDQIPLPDIRQGPTSPLARLKRSSKGRWAPPVVIVDDKEDEGGEEEAEDEEVAPREKNGKDRDRGGRAKGCPIRPSKDPQLEEVLAVYSTGRNHQKKKVVVIPASQVGFIEAGLLKKSSCGRRSTQSAEHDAISDIMEGRWPGAKIKKYTGADHGTCSVASSTSTALCTTDGNRALQLGRPTSPKDRMQTLLSDSEQDKLEGEELRLKKPLEQNRHIFDEQQFDDKVQILVSRWRGGFKDSKVRKDDDRYLEFADARPLLPAKRLPKSAIEKNERFKDDVEKYALLNPSCRKQVSRQITVLEDELRRDKLVWLQEVEAVREQFQALADSVHDEQVDRDGATMRIEKHLDTRTKNMKERIYDKRNFFMARKIQCMHNVKRIRREQDMQGLMDLWREEQRTFEKECQSAKKEKEKLIGLHEKIHLKAKESKRKQCPICLEKWDSIKELRSFLDTSRTCK</sequence>
<dbReference type="Gramene" id="Mp2g01380.1">
    <property type="protein sequence ID" value="Mp2g01380.1.cds"/>
    <property type="gene ID" value="Mp2g01380"/>
</dbReference>
<evidence type="ECO:0000313" key="2">
    <source>
        <dbReference type="EMBL" id="PTQ42688.1"/>
    </source>
</evidence>
<protein>
    <submittedName>
        <fullName evidence="2">Uncharacterized protein</fullName>
    </submittedName>
</protein>
<dbReference type="OMA" id="ERIICPR"/>
<feature type="region of interest" description="Disordered" evidence="1">
    <location>
        <begin position="182"/>
        <end position="255"/>
    </location>
</feature>
<feature type="region of interest" description="Disordered" evidence="1">
    <location>
        <begin position="1"/>
        <end position="63"/>
    </location>
</feature>
<proteinExistence type="predicted"/>
<gene>
    <name evidence="2" type="ORF">MARPO_0028s0014</name>
</gene>